<accession>A0A4D6MHU7</accession>
<protein>
    <submittedName>
        <fullName evidence="2">Uncharacterized protein</fullName>
    </submittedName>
</protein>
<organism evidence="2 3">
    <name type="scientific">Vigna unguiculata</name>
    <name type="common">Cowpea</name>
    <dbReference type="NCBI Taxonomy" id="3917"/>
    <lineage>
        <taxon>Eukaryota</taxon>
        <taxon>Viridiplantae</taxon>
        <taxon>Streptophyta</taxon>
        <taxon>Embryophyta</taxon>
        <taxon>Tracheophyta</taxon>
        <taxon>Spermatophyta</taxon>
        <taxon>Magnoliopsida</taxon>
        <taxon>eudicotyledons</taxon>
        <taxon>Gunneridae</taxon>
        <taxon>Pentapetalae</taxon>
        <taxon>rosids</taxon>
        <taxon>fabids</taxon>
        <taxon>Fabales</taxon>
        <taxon>Fabaceae</taxon>
        <taxon>Papilionoideae</taxon>
        <taxon>50 kb inversion clade</taxon>
        <taxon>NPAAA clade</taxon>
        <taxon>indigoferoid/millettioid clade</taxon>
        <taxon>Phaseoleae</taxon>
        <taxon>Vigna</taxon>
    </lineage>
</organism>
<evidence type="ECO:0000313" key="3">
    <source>
        <dbReference type="Proteomes" id="UP000501690"/>
    </source>
</evidence>
<dbReference type="AlphaFoldDB" id="A0A4D6MHU7"/>
<feature type="signal peptide" evidence="1">
    <location>
        <begin position="1"/>
        <end position="16"/>
    </location>
</feature>
<evidence type="ECO:0000256" key="1">
    <source>
        <dbReference type="SAM" id="SignalP"/>
    </source>
</evidence>
<feature type="chain" id="PRO_5020030515" evidence="1">
    <location>
        <begin position="17"/>
        <end position="57"/>
    </location>
</feature>
<keyword evidence="3" id="KW-1185">Reference proteome</keyword>
<dbReference type="EMBL" id="CP039351">
    <property type="protein sequence ID" value="QCD99304.1"/>
    <property type="molecule type" value="Genomic_DNA"/>
</dbReference>
<name>A0A4D6MHU7_VIGUN</name>
<gene>
    <name evidence="2" type="ORF">DEO72_LG7g585</name>
</gene>
<proteinExistence type="predicted"/>
<keyword evidence="1" id="KW-0732">Signal</keyword>
<dbReference type="Proteomes" id="UP000501690">
    <property type="component" value="Linkage Group LG7"/>
</dbReference>
<reference evidence="2 3" key="1">
    <citation type="submission" date="2019-04" db="EMBL/GenBank/DDBJ databases">
        <title>An improved genome assembly and genetic linkage map for asparagus bean, Vigna unguiculata ssp. sesquipedialis.</title>
        <authorList>
            <person name="Xia Q."/>
            <person name="Zhang R."/>
            <person name="Dong Y."/>
        </authorList>
    </citation>
    <scope>NUCLEOTIDE SEQUENCE [LARGE SCALE GENOMIC DNA]</scope>
    <source>
        <tissue evidence="2">Leaf</tissue>
    </source>
</reference>
<evidence type="ECO:0000313" key="2">
    <source>
        <dbReference type="EMBL" id="QCD99304.1"/>
    </source>
</evidence>
<sequence>MMVVVVLVALVGVNRGGYFVERGGGRVVDCCSRGTLVIMGPKVMRDIKAKVSALLLF</sequence>